<sequence>MYADSGLTALVAVIKLHIDMHRYSDALNELFSLRKSLKGLDKLSFSWAAHYPSDYRHFILKFLDDRNRVGAYALTRDRYATAAAYFLKYIKNHPEQLVPSFSTLQRKFKRQMNTPWHWRNTVEKTQSSEAAQSVRWQRLTRQKPMTLQWRMFMSGPAFRLALKGLAYVLPRSHNSEELTILARQHTFGPLVRNHRRSKKAVKREIARYLARVEQGGVIRHLSITT</sequence>
<accession>A0A067SVL0</accession>
<proteinExistence type="predicted"/>
<evidence type="ECO:0000313" key="1">
    <source>
        <dbReference type="EMBL" id="KDR74921.1"/>
    </source>
</evidence>
<organism evidence="1 2">
    <name type="scientific">Galerina marginata (strain CBS 339.88)</name>
    <dbReference type="NCBI Taxonomy" id="685588"/>
    <lineage>
        <taxon>Eukaryota</taxon>
        <taxon>Fungi</taxon>
        <taxon>Dikarya</taxon>
        <taxon>Basidiomycota</taxon>
        <taxon>Agaricomycotina</taxon>
        <taxon>Agaricomycetes</taxon>
        <taxon>Agaricomycetidae</taxon>
        <taxon>Agaricales</taxon>
        <taxon>Agaricineae</taxon>
        <taxon>Strophariaceae</taxon>
        <taxon>Galerina</taxon>
    </lineage>
</organism>
<dbReference type="EMBL" id="KL142382">
    <property type="protein sequence ID" value="KDR74921.1"/>
    <property type="molecule type" value="Genomic_DNA"/>
</dbReference>
<evidence type="ECO:0000313" key="2">
    <source>
        <dbReference type="Proteomes" id="UP000027222"/>
    </source>
</evidence>
<reference evidence="2" key="1">
    <citation type="journal article" date="2014" name="Proc. Natl. Acad. Sci. U.S.A.">
        <title>Extensive sampling of basidiomycete genomes demonstrates inadequacy of the white-rot/brown-rot paradigm for wood decay fungi.</title>
        <authorList>
            <person name="Riley R."/>
            <person name="Salamov A.A."/>
            <person name="Brown D.W."/>
            <person name="Nagy L.G."/>
            <person name="Floudas D."/>
            <person name="Held B.W."/>
            <person name="Levasseur A."/>
            <person name="Lombard V."/>
            <person name="Morin E."/>
            <person name="Otillar R."/>
            <person name="Lindquist E.A."/>
            <person name="Sun H."/>
            <person name="LaButti K.M."/>
            <person name="Schmutz J."/>
            <person name="Jabbour D."/>
            <person name="Luo H."/>
            <person name="Baker S.E."/>
            <person name="Pisabarro A.G."/>
            <person name="Walton J.D."/>
            <person name="Blanchette R.A."/>
            <person name="Henrissat B."/>
            <person name="Martin F."/>
            <person name="Cullen D."/>
            <person name="Hibbett D.S."/>
            <person name="Grigoriev I.V."/>
        </authorList>
    </citation>
    <scope>NUCLEOTIDE SEQUENCE [LARGE SCALE GENOMIC DNA]</scope>
    <source>
        <strain evidence="2">CBS 339.88</strain>
    </source>
</reference>
<protein>
    <submittedName>
        <fullName evidence="1">Uncharacterized protein</fullName>
    </submittedName>
</protein>
<dbReference type="OrthoDB" id="3126138at2759"/>
<gene>
    <name evidence="1" type="ORF">GALMADRAFT_567803</name>
</gene>
<dbReference type="AlphaFoldDB" id="A0A067SVL0"/>
<dbReference type="STRING" id="685588.A0A067SVL0"/>
<name>A0A067SVL0_GALM3</name>
<keyword evidence="2" id="KW-1185">Reference proteome</keyword>
<dbReference type="HOGENOM" id="CLU_1272383_0_0_1"/>
<dbReference type="Proteomes" id="UP000027222">
    <property type="component" value="Unassembled WGS sequence"/>
</dbReference>